<organism evidence="3 4">
    <name type="scientific">Candidatus Lucifugimonas marina</name>
    <dbReference type="NCBI Taxonomy" id="3038979"/>
    <lineage>
        <taxon>Bacteria</taxon>
        <taxon>Bacillati</taxon>
        <taxon>Chloroflexota</taxon>
        <taxon>Dehalococcoidia</taxon>
        <taxon>SAR202 cluster</taxon>
        <taxon>Candidatus Lucifugimonadales</taxon>
        <taxon>Candidatus Lucifugimonadaceae</taxon>
        <taxon>Candidatus Lucifugimonas</taxon>
    </lineage>
</organism>
<keyword evidence="4" id="KW-1185">Reference proteome</keyword>
<evidence type="ECO:0000313" key="2">
    <source>
        <dbReference type="EMBL" id="MDG0866572.1"/>
    </source>
</evidence>
<dbReference type="EMBL" id="CP046147">
    <property type="protein sequence ID" value="WFG40660.1"/>
    <property type="molecule type" value="Genomic_DNA"/>
</dbReference>
<reference evidence="4" key="3">
    <citation type="submission" date="2023-06" db="EMBL/GenBank/DDBJ databases">
        <title>Pangenomics reveal diversification of enzyme families and niche specialization in globally abundant SAR202 bacteria.</title>
        <authorList>
            <person name="Saw J.H.W."/>
        </authorList>
    </citation>
    <scope>NUCLEOTIDE SEQUENCE [LARGE SCALE GENOMIC DNA]</scope>
    <source>
        <strain evidence="4">JH1073</strain>
    </source>
</reference>
<accession>A0AAJ5ZGS9</accession>
<reference evidence="4 5" key="1">
    <citation type="submission" date="2019-11" db="EMBL/GenBank/DDBJ databases">
        <authorList>
            <person name="Cho J.-C."/>
        </authorList>
    </citation>
    <scope>NUCLEOTIDE SEQUENCE [LARGE SCALE GENOMIC DNA]</scope>
    <source>
        <strain evidence="3 4">JH1073</strain>
        <strain evidence="2 5">JH702</strain>
    </source>
</reference>
<dbReference type="Proteomes" id="UP001219901">
    <property type="component" value="Chromosome"/>
</dbReference>
<sequence length="212" mass="22809">MQNETGQAVFRKINLMIFVALTVFIVGACSSSGEASEPIQNPPNPTSEAGSSAISAAEIDPNSCAGVLTDKEAEGEGELSLFRDSLTDSVRSSQPQIVSMCSAMYDTSLPGREFMAVVLMQFKSGDSAVDHYELMKSAYMETDDAISELNNSDEGLTDILSILIDQDGIGRTTVMRQREWLVTVSVGPTMAKSPWNVGDIELIGKSVLDRVN</sequence>
<evidence type="ECO:0000313" key="3">
    <source>
        <dbReference type="EMBL" id="WFG40660.1"/>
    </source>
</evidence>
<feature type="region of interest" description="Disordered" evidence="1">
    <location>
        <begin position="34"/>
        <end position="53"/>
    </location>
</feature>
<evidence type="ECO:0000313" key="4">
    <source>
        <dbReference type="Proteomes" id="UP001219901"/>
    </source>
</evidence>
<dbReference type="EMBL" id="WMBE01000002">
    <property type="protein sequence ID" value="MDG0866572.1"/>
    <property type="molecule type" value="Genomic_DNA"/>
</dbReference>
<proteinExistence type="predicted"/>
<gene>
    <name evidence="2" type="ORF">GKO46_05720</name>
    <name evidence="3" type="ORF">GKO48_13965</name>
</gene>
<dbReference type="Proteomes" id="UP001321249">
    <property type="component" value="Unassembled WGS sequence"/>
</dbReference>
<reference evidence="3" key="2">
    <citation type="journal article" date="2023" name="Nat. Commun.">
        <title>Cultivation of marine bacteria of the SAR202 clade.</title>
        <authorList>
            <person name="Lim Y."/>
            <person name="Seo J.H."/>
            <person name="Giovannoni S.J."/>
            <person name="Kang I."/>
            <person name="Cho J.C."/>
        </authorList>
    </citation>
    <scope>NUCLEOTIDE SEQUENCE</scope>
    <source>
        <strain evidence="3">JH1073</strain>
    </source>
</reference>
<evidence type="ECO:0000313" key="5">
    <source>
        <dbReference type="Proteomes" id="UP001321249"/>
    </source>
</evidence>
<evidence type="ECO:0000256" key="1">
    <source>
        <dbReference type="SAM" id="MobiDB-lite"/>
    </source>
</evidence>
<dbReference type="AlphaFoldDB" id="A0AAJ5ZGS9"/>
<name>A0AAJ5ZGS9_9CHLR</name>
<dbReference type="RefSeq" id="WP_342824104.1">
    <property type="nucleotide sequence ID" value="NZ_CP046147.1"/>
</dbReference>
<protein>
    <submittedName>
        <fullName evidence="3">Uncharacterized protein</fullName>
    </submittedName>
</protein>